<name>A0A9P6UT40_9FUNG</name>
<evidence type="ECO:0000256" key="1">
    <source>
        <dbReference type="SAM" id="MobiDB-lite"/>
    </source>
</evidence>
<keyword evidence="3" id="KW-1185">Reference proteome</keyword>
<proteinExistence type="predicted"/>
<dbReference type="AlphaFoldDB" id="A0A9P6UT40"/>
<feature type="region of interest" description="Disordered" evidence="1">
    <location>
        <begin position="695"/>
        <end position="720"/>
    </location>
</feature>
<feature type="region of interest" description="Disordered" evidence="1">
    <location>
        <begin position="940"/>
        <end position="974"/>
    </location>
</feature>
<gene>
    <name evidence="2" type="ORF">BGZ99_005618</name>
</gene>
<feature type="compositionally biased region" description="Low complexity" evidence="1">
    <location>
        <begin position="698"/>
        <end position="714"/>
    </location>
</feature>
<feature type="region of interest" description="Disordered" evidence="1">
    <location>
        <begin position="130"/>
        <end position="152"/>
    </location>
</feature>
<feature type="compositionally biased region" description="Low complexity" evidence="1">
    <location>
        <begin position="212"/>
        <end position="225"/>
    </location>
</feature>
<dbReference type="OrthoDB" id="2442340at2759"/>
<evidence type="ECO:0000313" key="2">
    <source>
        <dbReference type="EMBL" id="KAG0318521.1"/>
    </source>
</evidence>
<accession>A0A9P6UT40</accession>
<feature type="region of interest" description="Disordered" evidence="1">
    <location>
        <begin position="1"/>
        <end position="99"/>
    </location>
</feature>
<sequence>MERRQQQRQHQRRSQDPQQPQHAQQQQQHPQDDDDPGGNKDEDNGAVGSPETTTPHGRRRGGGGSGSGGTGTDNKHGSTNETEEETDPRLKIAKGNQRCEEREEQLLMLEAIRYLGRRQPDLLASLLEELTPTSSSSRGSESCTRHAPSSTPSLTTWLPERRVAAAYWRQIALTSALDPCLDFTPEDLQRIPASPFLYRRTDVLWMTRLQQSTTPTTTSSTTDNSPPVPTWKESKDPTQPRGGMRMVQDDARLFQIASGIFDGLATHPRKLRKPTHSIIDGPLTQSLDILWNLITEYGYMPLPEDDADRKMHYKGGNRAETGDESTSKKRPGQQQQQQQQPGSQRLEGEKEGKEEDETEAGLVFPSDGSHVVNNRGLKGQGTSIWYFYDLQRVEVMIAYFVHRAPMVLEWLFERGFEILEAEQEHPIKSKRTLGVSRVSLLQCCIPGCHAMMRHIYRPLEPLKSMPSALAISRVQNELLGFGSKPKRVQFRQKDFLAALRTVAAPCLEESLQVMTELGMEVTVVQDRLVELLEIPGGLAPMDVEKSVLNVLFTQCVHGHIRSAQPESRLGVVDAINAAFQRSFQINMDPSEVLDVAWKHAFEEALVNLHPESCIVHSNVSDWVLETLGPTEPAFMICFDHAILEALVRIMTWNTEQVRRLKKWMKVQEREAKMKMRTGKKWEELKKRLVALCDHANHSNSSSSSSSSSNNNSSSKSDGHENSDLVMLDVTAASSAEQADETIRRQVGLDIEWTTNDTILQTTTTMVASLPRGSEVIRISDDNCLLLDNGCLAQDLLLLCTISGQRCRDRHESHLNQDSSETEQTETGTGTEEMESEEVSTLDVNKRVSKFLERGAVIEEKHWIWLAMGLVTVSLQGRRVTEIPDSAVSGDKGLSMTAEANNDEALSVRMACSPEAYQLIWMTAVAFTRQMWQHIEARVVKSGDDDGNGDRSNANNDENEARHRSLPPSGTPPSSWVIHTLQSTLTSTLGDDARLLVEILSELAGEMDALNMKD</sequence>
<dbReference type="Proteomes" id="UP000738325">
    <property type="component" value="Unassembled WGS sequence"/>
</dbReference>
<feature type="compositionally biased region" description="Low complexity" evidence="1">
    <location>
        <begin position="332"/>
        <end position="345"/>
    </location>
</feature>
<feature type="compositionally biased region" description="Low complexity" evidence="1">
    <location>
        <begin position="130"/>
        <end position="142"/>
    </location>
</feature>
<protein>
    <submittedName>
        <fullName evidence="2">Uncharacterized protein</fullName>
    </submittedName>
</protein>
<feature type="region of interest" description="Disordered" evidence="1">
    <location>
        <begin position="211"/>
        <end position="243"/>
    </location>
</feature>
<dbReference type="EMBL" id="JAAAIP010000367">
    <property type="protein sequence ID" value="KAG0318521.1"/>
    <property type="molecule type" value="Genomic_DNA"/>
</dbReference>
<evidence type="ECO:0000313" key="3">
    <source>
        <dbReference type="Proteomes" id="UP000738325"/>
    </source>
</evidence>
<feature type="region of interest" description="Disordered" evidence="1">
    <location>
        <begin position="308"/>
        <end position="367"/>
    </location>
</feature>
<reference evidence="2" key="1">
    <citation type="journal article" date="2020" name="Fungal Divers.">
        <title>Resolving the Mortierellaceae phylogeny through synthesis of multi-gene phylogenetics and phylogenomics.</title>
        <authorList>
            <person name="Vandepol N."/>
            <person name="Liber J."/>
            <person name="Desiro A."/>
            <person name="Na H."/>
            <person name="Kennedy M."/>
            <person name="Barry K."/>
            <person name="Grigoriev I.V."/>
            <person name="Miller A.N."/>
            <person name="O'Donnell K."/>
            <person name="Stajich J.E."/>
            <person name="Bonito G."/>
        </authorList>
    </citation>
    <scope>NUCLEOTIDE SEQUENCE</scope>
    <source>
        <strain evidence="2">REB-010B</strain>
    </source>
</reference>
<feature type="region of interest" description="Disordered" evidence="1">
    <location>
        <begin position="811"/>
        <end position="840"/>
    </location>
</feature>
<feature type="compositionally biased region" description="Basic residues" evidence="1">
    <location>
        <begin position="1"/>
        <end position="12"/>
    </location>
</feature>
<organism evidence="2 3">
    <name type="scientific">Dissophora globulifera</name>
    <dbReference type="NCBI Taxonomy" id="979702"/>
    <lineage>
        <taxon>Eukaryota</taxon>
        <taxon>Fungi</taxon>
        <taxon>Fungi incertae sedis</taxon>
        <taxon>Mucoromycota</taxon>
        <taxon>Mortierellomycotina</taxon>
        <taxon>Mortierellomycetes</taxon>
        <taxon>Mortierellales</taxon>
        <taxon>Mortierellaceae</taxon>
        <taxon>Dissophora</taxon>
    </lineage>
</organism>
<feature type="compositionally biased region" description="Low complexity" evidence="1">
    <location>
        <begin position="16"/>
        <end position="29"/>
    </location>
</feature>
<comment type="caution">
    <text evidence="2">The sequence shown here is derived from an EMBL/GenBank/DDBJ whole genome shotgun (WGS) entry which is preliminary data.</text>
</comment>
<feature type="compositionally biased region" description="Gly residues" evidence="1">
    <location>
        <begin position="62"/>
        <end position="71"/>
    </location>
</feature>